<feature type="domain" description="SusD-like N-terminal" evidence="8">
    <location>
        <begin position="79"/>
        <end position="223"/>
    </location>
</feature>
<dbReference type="EMBL" id="QCXX01000006">
    <property type="protein sequence ID" value="PUV22632.1"/>
    <property type="molecule type" value="Genomic_DNA"/>
</dbReference>
<organism evidence="9 10">
    <name type="scientific">Sphingobacterium athyrii</name>
    <dbReference type="NCBI Taxonomy" id="2152717"/>
    <lineage>
        <taxon>Bacteria</taxon>
        <taxon>Pseudomonadati</taxon>
        <taxon>Bacteroidota</taxon>
        <taxon>Sphingobacteriia</taxon>
        <taxon>Sphingobacteriales</taxon>
        <taxon>Sphingobacteriaceae</taxon>
        <taxon>Sphingobacterium</taxon>
    </lineage>
</organism>
<dbReference type="Pfam" id="PF14322">
    <property type="entry name" value="SusD-like_3"/>
    <property type="match status" value="1"/>
</dbReference>
<dbReference type="RefSeq" id="WP_108635662.1">
    <property type="nucleotide sequence ID" value="NZ_QCXX01000006.1"/>
</dbReference>
<accession>A0A363NPB5</accession>
<proteinExistence type="inferred from homology"/>
<evidence type="ECO:0000259" key="8">
    <source>
        <dbReference type="Pfam" id="PF14322"/>
    </source>
</evidence>
<comment type="caution">
    <text evidence="9">The sequence shown here is derived from an EMBL/GenBank/DDBJ whole genome shotgun (WGS) entry which is preliminary data.</text>
</comment>
<dbReference type="Pfam" id="PF07980">
    <property type="entry name" value="SusD_RagB"/>
    <property type="match status" value="1"/>
</dbReference>
<evidence type="ECO:0000256" key="5">
    <source>
        <dbReference type="ARBA" id="ARBA00023237"/>
    </source>
</evidence>
<keyword evidence="4" id="KW-0472">Membrane</keyword>
<dbReference type="InterPro" id="IPR011990">
    <property type="entry name" value="TPR-like_helical_dom_sf"/>
</dbReference>
<dbReference type="GO" id="GO:0009279">
    <property type="term" value="C:cell outer membrane"/>
    <property type="evidence" value="ECO:0007669"/>
    <property type="project" value="UniProtKB-SubCell"/>
</dbReference>
<dbReference type="Gene3D" id="1.25.40.390">
    <property type="match status" value="1"/>
</dbReference>
<dbReference type="OrthoDB" id="9792139at2"/>
<evidence type="ECO:0000259" key="7">
    <source>
        <dbReference type="Pfam" id="PF07980"/>
    </source>
</evidence>
<dbReference type="InterPro" id="IPR012944">
    <property type="entry name" value="SusD_RagB_dom"/>
</dbReference>
<comment type="similarity">
    <text evidence="2">Belongs to the SusD family.</text>
</comment>
<dbReference type="PROSITE" id="PS51257">
    <property type="entry name" value="PROKAR_LIPOPROTEIN"/>
    <property type="match status" value="1"/>
</dbReference>
<name>A0A363NPB5_9SPHI</name>
<evidence type="ECO:0000313" key="9">
    <source>
        <dbReference type="EMBL" id="PUV22632.1"/>
    </source>
</evidence>
<reference evidence="9 10" key="1">
    <citation type="submission" date="2018-04" db="EMBL/GenBank/DDBJ databases">
        <title>Sphingobacterium sp. M46 Genome.</title>
        <authorList>
            <person name="Cheng J."/>
            <person name="Li Y."/>
        </authorList>
    </citation>
    <scope>NUCLEOTIDE SEQUENCE [LARGE SCALE GENOMIC DNA]</scope>
    <source>
        <strain evidence="9 10">M46</strain>
    </source>
</reference>
<comment type="subcellular location">
    <subcellularLocation>
        <location evidence="1">Cell outer membrane</location>
    </subcellularLocation>
</comment>
<evidence type="ECO:0000256" key="3">
    <source>
        <dbReference type="ARBA" id="ARBA00022729"/>
    </source>
</evidence>
<sequence length="561" mass="63931">MKKITNKLAIIMMVSTGLLSGCTKFLEQTPNAVLSSDQVKEPERLLTATYAALGNDHYDVPFSLWPYGTVRSDDAYKGGSGPQDIQTFHFLEVSSNITTNFAELDKLWFQLYVAISRANTTIKTIQEMDGFEGKEGKLAEARFLRGHFYFMLKNLFKYVPYIDENVPIDNYETVSNRALSNDALWQKIVDDFQYAVDHLPTTQTEIGRANRIAAAAYLAKTYLYKAYRQDNAERHAVTGINSDDLNKVLENTDIVLASNHALEADFAFNFLPGKYENGTEAIFSVQFSKDDGTKFGRVNFSDVLSVPMGVGCCDFNKPSQSLVNAFRTTGKGVPLDNYNTLNTFNASEKYDPRLFHTVAIPGLPYKYNTKRTYQESWNRNPADYSVYASLKENVDPDCDCFVPMAPFFANTKNRIVLRVADVLLMRAEALIESHRPAEALPLINQVRLRAKNSATMTGYATDKMLIETYKNGENIIWNEENARKALRWERRLELAMENGRFFDLVRWGIADQTMNAYYESEKSRRSYYAVAHFTADKNEYLPIPEAQIRLSKYLYKQNPGY</sequence>
<feature type="signal peptide" evidence="6">
    <location>
        <begin position="1"/>
        <end position="20"/>
    </location>
</feature>
<keyword evidence="10" id="KW-1185">Reference proteome</keyword>
<evidence type="ECO:0000313" key="10">
    <source>
        <dbReference type="Proteomes" id="UP000250831"/>
    </source>
</evidence>
<keyword evidence="5" id="KW-0998">Cell outer membrane</keyword>
<dbReference type="AlphaFoldDB" id="A0A363NPB5"/>
<dbReference type="Proteomes" id="UP000250831">
    <property type="component" value="Unassembled WGS sequence"/>
</dbReference>
<protein>
    <submittedName>
        <fullName evidence="9">RagB/SusD family nutrient uptake outer membrane protein</fullName>
    </submittedName>
</protein>
<feature type="chain" id="PRO_5016687027" evidence="6">
    <location>
        <begin position="21"/>
        <end position="561"/>
    </location>
</feature>
<evidence type="ECO:0000256" key="4">
    <source>
        <dbReference type="ARBA" id="ARBA00023136"/>
    </source>
</evidence>
<evidence type="ECO:0000256" key="6">
    <source>
        <dbReference type="SAM" id="SignalP"/>
    </source>
</evidence>
<dbReference type="SUPFAM" id="SSF48452">
    <property type="entry name" value="TPR-like"/>
    <property type="match status" value="1"/>
</dbReference>
<evidence type="ECO:0000256" key="2">
    <source>
        <dbReference type="ARBA" id="ARBA00006275"/>
    </source>
</evidence>
<gene>
    <name evidence="9" type="ORF">DCO56_20750</name>
</gene>
<dbReference type="InterPro" id="IPR033985">
    <property type="entry name" value="SusD-like_N"/>
</dbReference>
<feature type="domain" description="RagB/SusD" evidence="7">
    <location>
        <begin position="279"/>
        <end position="561"/>
    </location>
</feature>
<keyword evidence="3 6" id="KW-0732">Signal</keyword>
<evidence type="ECO:0000256" key="1">
    <source>
        <dbReference type="ARBA" id="ARBA00004442"/>
    </source>
</evidence>